<sequence length="102" mass="11301">MKLTILFVFLSALCVVVLVAGDGDEYKHEYKTLKIEVREQAGVQGQFVSLPFPSKGTSPIKVSHKDIVNAFKTGPLANVEAGGEMVVFMYERTPEEKEIIEL</sequence>
<evidence type="ECO:0000313" key="2">
    <source>
        <dbReference type="EMBL" id="KAI1695064.1"/>
    </source>
</evidence>
<evidence type="ECO:0000256" key="1">
    <source>
        <dbReference type="SAM" id="SignalP"/>
    </source>
</evidence>
<comment type="caution">
    <text evidence="2">The sequence shown here is derived from an EMBL/GenBank/DDBJ whole genome shotgun (WGS) entry which is preliminary data.</text>
</comment>
<accession>A0AAD4MMK1</accession>
<dbReference type="AlphaFoldDB" id="A0AAD4MMK1"/>
<gene>
    <name evidence="2" type="ORF">DdX_19792</name>
</gene>
<evidence type="ECO:0000313" key="3">
    <source>
        <dbReference type="Proteomes" id="UP001201812"/>
    </source>
</evidence>
<dbReference type="Proteomes" id="UP001201812">
    <property type="component" value="Unassembled WGS sequence"/>
</dbReference>
<name>A0AAD4MMK1_9BILA</name>
<reference evidence="2" key="1">
    <citation type="submission" date="2022-01" db="EMBL/GenBank/DDBJ databases">
        <title>Genome Sequence Resource for Two Populations of Ditylenchus destructor, the Migratory Endoparasitic Phytonematode.</title>
        <authorList>
            <person name="Zhang H."/>
            <person name="Lin R."/>
            <person name="Xie B."/>
        </authorList>
    </citation>
    <scope>NUCLEOTIDE SEQUENCE</scope>
    <source>
        <strain evidence="2">BazhouSP</strain>
    </source>
</reference>
<proteinExistence type="predicted"/>
<protein>
    <submittedName>
        <fullName evidence="2">Uncharacterized protein</fullName>
    </submittedName>
</protein>
<feature type="signal peptide" evidence="1">
    <location>
        <begin position="1"/>
        <end position="21"/>
    </location>
</feature>
<dbReference type="EMBL" id="JAKKPZ010000446">
    <property type="protein sequence ID" value="KAI1695064.1"/>
    <property type="molecule type" value="Genomic_DNA"/>
</dbReference>
<feature type="chain" id="PRO_5042068178" evidence="1">
    <location>
        <begin position="22"/>
        <end position="102"/>
    </location>
</feature>
<keyword evidence="3" id="KW-1185">Reference proteome</keyword>
<organism evidence="2 3">
    <name type="scientific">Ditylenchus destructor</name>
    <dbReference type="NCBI Taxonomy" id="166010"/>
    <lineage>
        <taxon>Eukaryota</taxon>
        <taxon>Metazoa</taxon>
        <taxon>Ecdysozoa</taxon>
        <taxon>Nematoda</taxon>
        <taxon>Chromadorea</taxon>
        <taxon>Rhabditida</taxon>
        <taxon>Tylenchina</taxon>
        <taxon>Tylenchomorpha</taxon>
        <taxon>Sphaerularioidea</taxon>
        <taxon>Anguinidae</taxon>
        <taxon>Anguininae</taxon>
        <taxon>Ditylenchus</taxon>
    </lineage>
</organism>
<keyword evidence="1" id="KW-0732">Signal</keyword>